<feature type="non-terminal residue" evidence="2">
    <location>
        <position position="94"/>
    </location>
</feature>
<sequence>CATVTIDPPGSGIPTGTVTFTGPGVNETATLDATGQACVTTTTLESGTVTATYLGDTCAAGSSDTAEAVVDAADTTTTVTADPDPSVCGESVEI</sequence>
<proteinExistence type="predicted"/>
<feature type="non-terminal residue" evidence="2">
    <location>
        <position position="1"/>
    </location>
</feature>
<dbReference type="Proteomes" id="UP000176005">
    <property type="component" value="Unassembled WGS sequence"/>
</dbReference>
<gene>
    <name evidence="2" type="ORF">AN218_28475</name>
</gene>
<protein>
    <recommendedName>
        <fullName evidence="1">Bacterial Ig-like domain-containing protein</fullName>
    </recommendedName>
</protein>
<keyword evidence="3" id="KW-1185">Reference proteome</keyword>
<evidence type="ECO:0000313" key="3">
    <source>
        <dbReference type="Proteomes" id="UP000176005"/>
    </source>
</evidence>
<dbReference type="AlphaFoldDB" id="A0A1E7KVB4"/>
<dbReference type="GO" id="GO:0005975">
    <property type="term" value="P:carbohydrate metabolic process"/>
    <property type="evidence" value="ECO:0007669"/>
    <property type="project" value="UniProtKB-ARBA"/>
</dbReference>
<evidence type="ECO:0000259" key="1">
    <source>
        <dbReference type="Pfam" id="PF16640"/>
    </source>
</evidence>
<accession>A0A1E7KVB4</accession>
<reference evidence="2 3" key="1">
    <citation type="journal article" date="2016" name="Front. Microbiol.">
        <title>Comparative Genomics Analysis of Streptomyces Species Reveals Their Adaptation to the Marine Environment and Their Diversity at the Genomic Level.</title>
        <authorList>
            <person name="Tian X."/>
            <person name="Zhang Z."/>
            <person name="Yang T."/>
            <person name="Chen M."/>
            <person name="Li J."/>
            <person name="Chen F."/>
            <person name="Yang J."/>
            <person name="Li W."/>
            <person name="Zhang B."/>
            <person name="Zhang Z."/>
            <person name="Wu J."/>
            <person name="Zhang C."/>
            <person name="Long L."/>
            <person name="Xiao J."/>
        </authorList>
    </citation>
    <scope>NUCLEOTIDE SEQUENCE [LARGE SCALE GENOMIC DNA]</scope>
    <source>
        <strain evidence="2 3">SCSIO 10429</strain>
    </source>
</reference>
<feature type="domain" description="Bacterial Ig-like" evidence="1">
    <location>
        <begin position="3"/>
        <end position="68"/>
    </location>
</feature>
<comment type="caution">
    <text evidence="2">The sequence shown here is derived from an EMBL/GenBank/DDBJ whole genome shotgun (WGS) entry which is preliminary data.</text>
</comment>
<dbReference type="Pfam" id="PF16640">
    <property type="entry name" value="Big_3_5"/>
    <property type="match status" value="1"/>
</dbReference>
<organism evidence="2 3">
    <name type="scientific">Streptomyces nanshensis</name>
    <dbReference type="NCBI Taxonomy" id="518642"/>
    <lineage>
        <taxon>Bacteria</taxon>
        <taxon>Bacillati</taxon>
        <taxon>Actinomycetota</taxon>
        <taxon>Actinomycetes</taxon>
        <taxon>Kitasatosporales</taxon>
        <taxon>Streptomycetaceae</taxon>
        <taxon>Streptomyces</taxon>
    </lineage>
</organism>
<dbReference type="InterPro" id="IPR013783">
    <property type="entry name" value="Ig-like_fold"/>
</dbReference>
<dbReference type="InterPro" id="IPR032109">
    <property type="entry name" value="Big_3_5"/>
</dbReference>
<evidence type="ECO:0000313" key="2">
    <source>
        <dbReference type="EMBL" id="OEV07839.1"/>
    </source>
</evidence>
<name>A0A1E7KVB4_9ACTN</name>
<dbReference type="Gene3D" id="2.60.40.10">
    <property type="entry name" value="Immunoglobulins"/>
    <property type="match status" value="1"/>
</dbReference>
<dbReference type="RefSeq" id="WP_141747724.1">
    <property type="nucleotide sequence ID" value="NZ_LJGW01000466.1"/>
</dbReference>
<dbReference type="EMBL" id="LJGW01000466">
    <property type="protein sequence ID" value="OEV07839.1"/>
    <property type="molecule type" value="Genomic_DNA"/>
</dbReference>